<proteinExistence type="predicted"/>
<evidence type="ECO:0000313" key="1">
    <source>
        <dbReference type="EMBL" id="CAE0316686.1"/>
    </source>
</evidence>
<sequence length="182" mass="20637">MRVEAINHELRVHAVLEPILALHRLKETVRHSVTHYKLHVFVLKVVLEEVVVLVSRHQTVVMLRTHIEEKREVKLVVVDLGVGCHSPVQVEIACFVQLWDRHRPGVDLVVQSRTSHAVQVLVDYTGAKEVVGILEDVLAKIEELSVHELCEAALVIEGTVHDVHFEIVHVREEVPVGGRFQL</sequence>
<dbReference type="AlphaFoldDB" id="A0A7S3I9S7"/>
<dbReference type="EMBL" id="HBIE01037959">
    <property type="protein sequence ID" value="CAE0316686.1"/>
    <property type="molecule type" value="Transcribed_RNA"/>
</dbReference>
<reference evidence="1" key="1">
    <citation type="submission" date="2021-01" db="EMBL/GenBank/DDBJ databases">
        <authorList>
            <person name="Corre E."/>
            <person name="Pelletier E."/>
            <person name="Niang G."/>
            <person name="Scheremetjew M."/>
            <person name="Finn R."/>
            <person name="Kale V."/>
            <person name="Holt S."/>
            <person name="Cochrane G."/>
            <person name="Meng A."/>
            <person name="Brown T."/>
            <person name="Cohen L."/>
        </authorList>
    </citation>
    <scope>NUCLEOTIDE SEQUENCE</scope>
    <source>
        <strain evidence="1">Fehren 1</strain>
    </source>
</reference>
<name>A0A7S3I9S7_9SPIT</name>
<organism evidence="1">
    <name type="scientific">Favella ehrenbergii</name>
    <dbReference type="NCBI Taxonomy" id="182087"/>
    <lineage>
        <taxon>Eukaryota</taxon>
        <taxon>Sar</taxon>
        <taxon>Alveolata</taxon>
        <taxon>Ciliophora</taxon>
        <taxon>Intramacronucleata</taxon>
        <taxon>Spirotrichea</taxon>
        <taxon>Choreotrichia</taxon>
        <taxon>Tintinnida</taxon>
        <taxon>Xystonellidae</taxon>
        <taxon>Favella</taxon>
    </lineage>
</organism>
<gene>
    <name evidence="1" type="ORF">FEHR0123_LOCUS11650</name>
</gene>
<protein>
    <submittedName>
        <fullName evidence="1">Uncharacterized protein</fullName>
    </submittedName>
</protein>
<accession>A0A7S3I9S7</accession>